<dbReference type="PROSITE" id="PS51257">
    <property type="entry name" value="PROKAR_LIPOPROTEIN"/>
    <property type="match status" value="1"/>
</dbReference>
<keyword evidence="8" id="KW-1185">Reference proteome</keyword>
<evidence type="ECO:0000256" key="3">
    <source>
        <dbReference type="ARBA" id="ARBA00022827"/>
    </source>
</evidence>
<dbReference type="RefSeq" id="WP_283831773.1">
    <property type="nucleotide sequence ID" value="NZ_JASJEU010000012.1"/>
</dbReference>
<dbReference type="PROSITE" id="PS51318">
    <property type="entry name" value="TAT"/>
    <property type="match status" value="1"/>
</dbReference>
<comment type="cofactor">
    <cofactor evidence="1">
        <name>FAD</name>
        <dbReference type="ChEBI" id="CHEBI:57692"/>
    </cofactor>
</comment>
<evidence type="ECO:0000256" key="5">
    <source>
        <dbReference type="SAM" id="SignalP"/>
    </source>
</evidence>
<evidence type="ECO:0000256" key="4">
    <source>
        <dbReference type="ARBA" id="ARBA00023002"/>
    </source>
</evidence>
<feature type="chain" id="PRO_5045409847" evidence="5">
    <location>
        <begin position="30"/>
        <end position="503"/>
    </location>
</feature>
<name>A0ABT7DLL3_9ACTN</name>
<dbReference type="InterPro" id="IPR006311">
    <property type="entry name" value="TAT_signal"/>
</dbReference>
<feature type="signal peptide" evidence="5">
    <location>
        <begin position="1"/>
        <end position="29"/>
    </location>
</feature>
<dbReference type="InterPro" id="IPR003953">
    <property type="entry name" value="FAD-dep_OxRdtase_2_FAD-bd"/>
</dbReference>
<dbReference type="PANTHER" id="PTHR43400">
    <property type="entry name" value="FUMARATE REDUCTASE"/>
    <property type="match status" value="1"/>
</dbReference>
<gene>
    <name evidence="7" type="ORF">QNJ86_06400</name>
</gene>
<dbReference type="InterPro" id="IPR027477">
    <property type="entry name" value="Succ_DH/fumarate_Rdtase_cat_sf"/>
</dbReference>
<dbReference type="PANTHER" id="PTHR43400:SF7">
    <property type="entry name" value="FAD-DEPENDENT OXIDOREDUCTASE 2 FAD BINDING DOMAIN-CONTAINING PROTEIN"/>
    <property type="match status" value="1"/>
</dbReference>
<dbReference type="SUPFAM" id="SSF51905">
    <property type="entry name" value="FAD/NAD(P)-binding domain"/>
    <property type="match status" value="1"/>
</dbReference>
<dbReference type="EMBL" id="JASJEU010000012">
    <property type="protein sequence ID" value="MDJ1650425.1"/>
    <property type="molecule type" value="Genomic_DNA"/>
</dbReference>
<dbReference type="InterPro" id="IPR050315">
    <property type="entry name" value="FAD-oxidoreductase_2"/>
</dbReference>
<keyword evidence="3" id="KW-0274">FAD</keyword>
<protein>
    <submittedName>
        <fullName evidence="7">FAD-dependent oxidoreductase</fullName>
    </submittedName>
</protein>
<dbReference type="Proteomes" id="UP001232750">
    <property type="component" value="Unassembled WGS sequence"/>
</dbReference>
<keyword evidence="5" id="KW-0732">Signal</keyword>
<feature type="domain" description="FAD-dependent oxidoreductase 2 FAD-binding" evidence="6">
    <location>
        <begin position="64"/>
        <end position="477"/>
    </location>
</feature>
<accession>A0ABT7DLL3</accession>
<evidence type="ECO:0000313" key="8">
    <source>
        <dbReference type="Proteomes" id="UP001232750"/>
    </source>
</evidence>
<keyword evidence="4" id="KW-0560">Oxidoreductase</keyword>
<sequence length="503" mass="53574">MKSNGLNRRDFLKAAVASGAVLVAGGALAGCAPSGGGNAGGSGDATGAENLVGVTPVSFEDETDVLILGTGIAGLSAAMDPVEAGHKVMLVDKLDRVGGESFIACGVMNVSGSKIQKAAGIEGDPEEKWQKYLPVLEKKGETDDMDYKHNVYVYQTEWADRVADDYGAKFQPLEAYKDTGAPTSMLLPEHGIGDMTTVLSPLQKGLEQKGATFKLNLRATNFIVDAAGDPVGVRFNDEKNGRSKDIKAKKIIVATGGFSCNQEMVSMYVPSQQRLGPLTVNSMGEGHQMCKALGGSYMHMDMEANLMSDLAQVTVWGYFGPNVQVTPQGKRFIKEDQSHDSPTACYEGGFGYWWTIFDNQLMTGSQAWNVEMNMKNNADRLVGPCETLDDLAAAMAVPADALKETFAKHDAAVDAGEDTEFGKKLFLTKLSAPFYAMKHFPYRYKTHGGMKITTDSQLTDKDGNPIANVYCCGSTVADSGSDLSPNAASGLISGKAVVEALKA</sequence>
<dbReference type="NCBIfam" id="TIGR01409">
    <property type="entry name" value="TAT_signal_seq"/>
    <property type="match status" value="1"/>
</dbReference>
<dbReference type="SUPFAM" id="SSF56425">
    <property type="entry name" value="Succinate dehydrogenase/fumarate reductase flavoprotein, catalytic domain"/>
    <property type="match status" value="1"/>
</dbReference>
<evidence type="ECO:0000259" key="6">
    <source>
        <dbReference type="Pfam" id="PF00890"/>
    </source>
</evidence>
<comment type="caution">
    <text evidence="7">The sequence shown here is derived from an EMBL/GenBank/DDBJ whole genome shotgun (WGS) entry which is preliminary data.</text>
</comment>
<evidence type="ECO:0000313" key="7">
    <source>
        <dbReference type="EMBL" id="MDJ1650425.1"/>
    </source>
</evidence>
<dbReference type="Gene3D" id="3.50.50.60">
    <property type="entry name" value="FAD/NAD(P)-binding domain"/>
    <property type="match status" value="1"/>
</dbReference>
<evidence type="ECO:0000256" key="1">
    <source>
        <dbReference type="ARBA" id="ARBA00001974"/>
    </source>
</evidence>
<dbReference type="Pfam" id="PF00890">
    <property type="entry name" value="FAD_binding_2"/>
    <property type="match status" value="1"/>
</dbReference>
<keyword evidence="2" id="KW-0285">Flavoprotein</keyword>
<dbReference type="InterPro" id="IPR019546">
    <property type="entry name" value="TAT_signal_bac_arc"/>
</dbReference>
<reference evidence="7 8" key="1">
    <citation type="submission" date="2023-05" db="EMBL/GenBank/DDBJ databases">
        <title>Gordonibacter KGMB12511T sp. nov., isolated from faeces of healthy Korean.</title>
        <authorList>
            <person name="Kim H.S."/>
            <person name="Kim J.-S."/>
            <person name="Suh M.K."/>
            <person name="Eom M.K."/>
            <person name="Do H.E."/>
            <person name="Lee J.-S."/>
        </authorList>
    </citation>
    <scope>NUCLEOTIDE SEQUENCE [LARGE SCALE GENOMIC DNA]</scope>
    <source>
        <strain evidence="7 8">KGMB12511</strain>
    </source>
</reference>
<dbReference type="Gene3D" id="3.90.700.10">
    <property type="entry name" value="Succinate dehydrogenase/fumarate reductase flavoprotein, catalytic domain"/>
    <property type="match status" value="1"/>
</dbReference>
<evidence type="ECO:0000256" key="2">
    <source>
        <dbReference type="ARBA" id="ARBA00022630"/>
    </source>
</evidence>
<organism evidence="7 8">
    <name type="scientific">Gordonibacter faecis</name>
    <dbReference type="NCBI Taxonomy" id="3047475"/>
    <lineage>
        <taxon>Bacteria</taxon>
        <taxon>Bacillati</taxon>
        <taxon>Actinomycetota</taxon>
        <taxon>Coriobacteriia</taxon>
        <taxon>Eggerthellales</taxon>
        <taxon>Eggerthellaceae</taxon>
        <taxon>Gordonibacter</taxon>
    </lineage>
</organism>
<dbReference type="InterPro" id="IPR036188">
    <property type="entry name" value="FAD/NAD-bd_sf"/>
</dbReference>
<proteinExistence type="predicted"/>